<dbReference type="Pfam" id="PF06197">
    <property type="entry name" value="DUF998"/>
    <property type="match status" value="1"/>
</dbReference>
<keyword evidence="1" id="KW-1133">Transmembrane helix</keyword>
<feature type="transmembrane region" description="Helical" evidence="1">
    <location>
        <begin position="61"/>
        <end position="80"/>
    </location>
</feature>
<reference evidence="2 3" key="1">
    <citation type="submission" date="2016-10" db="EMBL/GenBank/DDBJ databases">
        <authorList>
            <person name="de Groot N.N."/>
        </authorList>
    </citation>
    <scope>NUCLEOTIDE SEQUENCE [LARGE SCALE GENOMIC DNA]</scope>
    <source>
        <strain evidence="2 3">DSM 44993</strain>
    </source>
</reference>
<proteinExistence type="predicted"/>
<dbReference type="STRING" id="394193.SAMN04489732_10213"/>
<gene>
    <name evidence="2" type="ORF">SAMN04489732_10213</name>
</gene>
<feature type="transmembrane region" description="Helical" evidence="1">
    <location>
        <begin position="160"/>
        <end position="179"/>
    </location>
</feature>
<feature type="transmembrane region" description="Helical" evidence="1">
    <location>
        <begin position="191"/>
        <end position="211"/>
    </location>
</feature>
<dbReference type="InterPro" id="IPR009339">
    <property type="entry name" value="DUF998"/>
</dbReference>
<evidence type="ECO:0000313" key="3">
    <source>
        <dbReference type="Proteomes" id="UP000198582"/>
    </source>
</evidence>
<keyword evidence="1" id="KW-0812">Transmembrane</keyword>
<dbReference type="Proteomes" id="UP000198582">
    <property type="component" value="Unassembled WGS sequence"/>
</dbReference>
<sequence>MGEVTTTSLRAPRPAPLLWTAIGMWALAQLLIGGLAVGLAQRVDPWRDPVSDYALQRWGRAPFLLAVALLLAGGIVLAVAAQLAGLPRSRGVIVLFGLWVAGLLVVVLFRENPSATVVTLHGEIHRFGGAVLFSCLPFAGRALARALGTDPRWSAHAGRLRWYAALALYTAAAFGLAQFVSALPEGLLERLALTAELGMLVTTALVVRAAAR</sequence>
<feature type="transmembrane region" description="Helical" evidence="1">
    <location>
        <begin position="92"/>
        <end position="109"/>
    </location>
</feature>
<dbReference type="EMBL" id="FOEF01000002">
    <property type="protein sequence ID" value="SEO75835.1"/>
    <property type="molecule type" value="Genomic_DNA"/>
</dbReference>
<feature type="transmembrane region" description="Helical" evidence="1">
    <location>
        <begin position="17"/>
        <end position="41"/>
    </location>
</feature>
<evidence type="ECO:0008006" key="4">
    <source>
        <dbReference type="Google" id="ProtNLM"/>
    </source>
</evidence>
<evidence type="ECO:0000256" key="1">
    <source>
        <dbReference type="SAM" id="Phobius"/>
    </source>
</evidence>
<keyword evidence="1" id="KW-0472">Membrane</keyword>
<protein>
    <recommendedName>
        <fullName evidence="4">DUF998 domain-containing protein</fullName>
    </recommendedName>
</protein>
<dbReference type="AlphaFoldDB" id="A0A1H8SB87"/>
<evidence type="ECO:0000313" key="2">
    <source>
        <dbReference type="EMBL" id="SEO75835.1"/>
    </source>
</evidence>
<keyword evidence="3" id="KW-1185">Reference proteome</keyword>
<accession>A0A1H8SB87</accession>
<name>A0A1H8SB87_9PSEU</name>
<organism evidence="2 3">
    <name type="scientific">Amycolatopsis saalfeldensis</name>
    <dbReference type="NCBI Taxonomy" id="394193"/>
    <lineage>
        <taxon>Bacteria</taxon>
        <taxon>Bacillati</taxon>
        <taxon>Actinomycetota</taxon>
        <taxon>Actinomycetes</taxon>
        <taxon>Pseudonocardiales</taxon>
        <taxon>Pseudonocardiaceae</taxon>
        <taxon>Amycolatopsis</taxon>
    </lineage>
</organism>